<organism evidence="10 11">
    <name type="scientific">Caligus rogercresseyi</name>
    <name type="common">Sea louse</name>
    <dbReference type="NCBI Taxonomy" id="217165"/>
    <lineage>
        <taxon>Eukaryota</taxon>
        <taxon>Metazoa</taxon>
        <taxon>Ecdysozoa</taxon>
        <taxon>Arthropoda</taxon>
        <taxon>Crustacea</taxon>
        <taxon>Multicrustacea</taxon>
        <taxon>Hexanauplia</taxon>
        <taxon>Copepoda</taxon>
        <taxon>Siphonostomatoida</taxon>
        <taxon>Caligidae</taxon>
        <taxon>Caligus</taxon>
    </lineage>
</organism>
<evidence type="ECO:0000313" key="11">
    <source>
        <dbReference type="Proteomes" id="UP000595437"/>
    </source>
</evidence>
<keyword evidence="8" id="KW-0915">Sodium</keyword>
<evidence type="ECO:0000256" key="3">
    <source>
        <dbReference type="ARBA" id="ARBA00022448"/>
    </source>
</evidence>
<feature type="binding site" evidence="8">
    <location>
        <position position="20"/>
    </location>
    <ligand>
        <name>Na(+)</name>
        <dbReference type="ChEBI" id="CHEBI:29101"/>
        <label>1</label>
    </ligand>
</feature>
<dbReference type="GO" id="GO:0015293">
    <property type="term" value="F:symporter activity"/>
    <property type="evidence" value="ECO:0007669"/>
    <property type="project" value="UniProtKB-KW"/>
</dbReference>
<feature type="binding site" evidence="8">
    <location>
        <position position="19"/>
    </location>
    <ligand>
        <name>Na(+)</name>
        <dbReference type="ChEBI" id="CHEBI:29101"/>
        <label>1</label>
    </ligand>
</feature>
<evidence type="ECO:0000256" key="5">
    <source>
        <dbReference type="ARBA" id="ARBA00022847"/>
    </source>
</evidence>
<keyword evidence="3" id="KW-0813">Transport</keyword>
<accession>A0A7T8QW68</accession>
<sequence>MGNLWAIMFFMMLFTLGLDSQFGTLQGVVQGIIDVKLCPNIRKEIITGHRKLHFHTLRQLCRKYSSTHHR</sequence>
<dbReference type="GO" id="GO:0046872">
    <property type="term" value="F:metal ion binding"/>
    <property type="evidence" value="ECO:0007669"/>
    <property type="project" value="UniProtKB-KW"/>
</dbReference>
<dbReference type="InterPro" id="IPR037272">
    <property type="entry name" value="SNS_sf"/>
</dbReference>
<dbReference type="Pfam" id="PF00209">
    <property type="entry name" value="SNF"/>
    <property type="match status" value="1"/>
</dbReference>
<name>A0A7T8QW68_CALRO</name>
<dbReference type="InterPro" id="IPR000175">
    <property type="entry name" value="Na/ntran_symport"/>
</dbReference>
<keyword evidence="7" id="KW-0472">Membrane</keyword>
<proteinExistence type="inferred from homology"/>
<comment type="subcellular location">
    <subcellularLocation>
        <location evidence="1">Membrane</location>
        <topology evidence="1">Multi-pass membrane protein</topology>
    </subcellularLocation>
</comment>
<feature type="chain" id="PRO_5031279045" evidence="9">
    <location>
        <begin position="21"/>
        <end position="70"/>
    </location>
</feature>
<evidence type="ECO:0000256" key="6">
    <source>
        <dbReference type="ARBA" id="ARBA00022989"/>
    </source>
</evidence>
<evidence type="ECO:0000313" key="10">
    <source>
        <dbReference type="EMBL" id="QQP57334.1"/>
    </source>
</evidence>
<dbReference type="EMBL" id="CP045891">
    <property type="protein sequence ID" value="QQP57334.1"/>
    <property type="molecule type" value="Genomic_DNA"/>
</dbReference>
<reference evidence="11" key="1">
    <citation type="submission" date="2021-01" db="EMBL/GenBank/DDBJ databases">
        <title>Caligus Genome Assembly.</title>
        <authorList>
            <person name="Gallardo-Escarate C."/>
        </authorList>
    </citation>
    <scope>NUCLEOTIDE SEQUENCE [LARGE SCALE GENOMIC DNA]</scope>
</reference>
<dbReference type="OrthoDB" id="6581954at2759"/>
<keyword evidence="6" id="KW-1133">Transmembrane helix</keyword>
<keyword evidence="4" id="KW-0812">Transmembrane</keyword>
<evidence type="ECO:0000256" key="4">
    <source>
        <dbReference type="ARBA" id="ARBA00022692"/>
    </source>
</evidence>
<comment type="similarity">
    <text evidence="2">Belongs to the sodium:neurotransmitter symporter (SNF) (TC 2.A.22) family.</text>
</comment>
<evidence type="ECO:0000256" key="7">
    <source>
        <dbReference type="ARBA" id="ARBA00023136"/>
    </source>
</evidence>
<keyword evidence="8" id="KW-0479">Metal-binding</keyword>
<keyword evidence="11" id="KW-1185">Reference proteome</keyword>
<dbReference type="GO" id="GO:0016020">
    <property type="term" value="C:membrane"/>
    <property type="evidence" value="ECO:0007669"/>
    <property type="project" value="UniProtKB-SubCell"/>
</dbReference>
<protein>
    <submittedName>
        <fullName evidence="10">Transporter</fullName>
    </submittedName>
</protein>
<gene>
    <name evidence="10" type="ORF">FKW44_002277</name>
</gene>
<feature type="non-terminal residue" evidence="10">
    <location>
        <position position="1"/>
    </location>
</feature>
<dbReference type="AlphaFoldDB" id="A0A7T8QW68"/>
<dbReference type="Proteomes" id="UP000595437">
    <property type="component" value="Chromosome 2"/>
</dbReference>
<dbReference type="SUPFAM" id="SSF161070">
    <property type="entry name" value="SNF-like"/>
    <property type="match status" value="1"/>
</dbReference>
<evidence type="ECO:0000256" key="1">
    <source>
        <dbReference type="ARBA" id="ARBA00004141"/>
    </source>
</evidence>
<feature type="binding site" evidence="8">
    <location>
        <position position="16"/>
    </location>
    <ligand>
        <name>Na(+)</name>
        <dbReference type="ChEBI" id="CHEBI:29101"/>
        <label>1</label>
    </ligand>
</feature>
<feature type="signal peptide" evidence="9">
    <location>
        <begin position="1"/>
        <end position="20"/>
    </location>
</feature>
<evidence type="ECO:0000256" key="9">
    <source>
        <dbReference type="SAM" id="SignalP"/>
    </source>
</evidence>
<evidence type="ECO:0000256" key="8">
    <source>
        <dbReference type="PIRSR" id="PIRSR600175-1"/>
    </source>
</evidence>
<evidence type="ECO:0000256" key="2">
    <source>
        <dbReference type="ARBA" id="ARBA00006459"/>
    </source>
</evidence>
<keyword evidence="9" id="KW-0732">Signal</keyword>
<keyword evidence="5" id="KW-0769">Symport</keyword>